<reference evidence="2" key="1">
    <citation type="journal article" date="2019" name="Mol. Biol. Evol.">
        <title>Blast fungal genomes show frequent chromosomal changes, gene gains and losses, and effector gene turnover.</title>
        <authorList>
            <person name="Gomez Luciano L.B."/>
            <person name="Jason Tsai I."/>
            <person name="Chuma I."/>
            <person name="Tosa Y."/>
            <person name="Chen Y.H."/>
            <person name="Li J.Y."/>
            <person name="Li M.Y."/>
            <person name="Jade Lu M.Y."/>
            <person name="Nakayashiki H."/>
            <person name="Li W.H."/>
        </authorList>
    </citation>
    <scope>NUCLEOTIDE SEQUENCE</scope>
    <source>
        <strain evidence="2">NI907</strain>
    </source>
</reference>
<reference evidence="2" key="3">
    <citation type="submission" date="2025-08" db="UniProtKB">
        <authorList>
            <consortium name="RefSeq"/>
        </authorList>
    </citation>
    <scope>IDENTIFICATION</scope>
    <source>
        <strain evidence="2">NI907</strain>
    </source>
</reference>
<dbReference type="SUPFAM" id="SSF51197">
    <property type="entry name" value="Clavaminate synthase-like"/>
    <property type="match status" value="1"/>
</dbReference>
<gene>
    <name evidence="2" type="ORF">PgNI_00389</name>
</gene>
<accession>A0A6P8BLZ7</accession>
<dbReference type="AlphaFoldDB" id="A0A6P8BLZ7"/>
<keyword evidence="1" id="KW-1185">Reference proteome</keyword>
<dbReference type="PANTHER" id="PTHR48420:SF1">
    <property type="entry name" value="NON-HAEM DIOXYGENASE N-TERMINAL DOMAIN-CONTAINING PROTEIN"/>
    <property type="match status" value="1"/>
</dbReference>
<dbReference type="FunFam" id="2.60.120.330:FF:000033">
    <property type="entry name" value="Clavaminate synthase-like protein"/>
    <property type="match status" value="1"/>
</dbReference>
<evidence type="ECO:0008006" key="3">
    <source>
        <dbReference type="Google" id="ProtNLM"/>
    </source>
</evidence>
<dbReference type="KEGG" id="pgri:PgNI_00389"/>
<evidence type="ECO:0000313" key="1">
    <source>
        <dbReference type="Proteomes" id="UP000515153"/>
    </source>
</evidence>
<evidence type="ECO:0000313" key="2">
    <source>
        <dbReference type="RefSeq" id="XP_030988151.1"/>
    </source>
</evidence>
<dbReference type="RefSeq" id="XP_030988151.1">
    <property type="nucleotide sequence ID" value="XM_031120470.1"/>
</dbReference>
<organism evidence="1 2">
    <name type="scientific">Pyricularia grisea</name>
    <name type="common">Crabgrass-specific blast fungus</name>
    <name type="synonym">Magnaporthe grisea</name>
    <dbReference type="NCBI Taxonomy" id="148305"/>
    <lineage>
        <taxon>Eukaryota</taxon>
        <taxon>Fungi</taxon>
        <taxon>Dikarya</taxon>
        <taxon>Ascomycota</taxon>
        <taxon>Pezizomycotina</taxon>
        <taxon>Sordariomycetes</taxon>
        <taxon>Sordariomycetidae</taxon>
        <taxon>Magnaporthales</taxon>
        <taxon>Pyriculariaceae</taxon>
        <taxon>Pyricularia</taxon>
    </lineage>
</organism>
<reference evidence="2" key="2">
    <citation type="submission" date="2019-10" db="EMBL/GenBank/DDBJ databases">
        <authorList>
            <consortium name="NCBI Genome Project"/>
        </authorList>
    </citation>
    <scope>NUCLEOTIDE SEQUENCE</scope>
    <source>
        <strain evidence="2">NI907</strain>
    </source>
</reference>
<dbReference type="PANTHER" id="PTHR48420">
    <property type="entry name" value="NON-HAEM DIOXYGENASE N-TERMINAL DOMAIN-CONTAINING PROTEIN"/>
    <property type="match status" value="1"/>
</dbReference>
<sequence length="369" mass="39844">MAPAPIAQAVTVSLEELRNGSVSLETLQQAFGPDSLGILVVKDVPEEFHNLRRQALSFSSYLGNLPDKELENLENSKAKYLTGWSLGKETLKNGQPDALKGSFYANCAFYVDRTLDCAAPTAEYNADNFPEYLSPNVWPPEDVLPGFKPAVEGLCQTIIDVAVLVARACDRFAQQEISGYPAGGYLENMVRTSTTTKARLLHYYPAEGEAGAAAGADEGEDDDWCATHLDHGCLTGLTSAMFVDEEAVGLKPGSIPTASPLKALDELPASPDPRAGLYIRSRTGETVQVKIPRDCIAFQTGEALERITEGKFKAVPHFVRGARTDDMKRVGRNTLAVFTQPNLGDLVDIKQGITFGEFARGVVAKNTVG</sequence>
<dbReference type="Proteomes" id="UP000515153">
    <property type="component" value="Unplaced"/>
</dbReference>
<dbReference type="OrthoDB" id="438224at2759"/>
<protein>
    <recommendedName>
        <fullName evidence="3">Clavaminate synthase-like protein</fullName>
    </recommendedName>
</protein>
<proteinExistence type="predicted"/>
<dbReference type="Gene3D" id="2.60.120.330">
    <property type="entry name" value="B-lactam Antibiotic, Isopenicillin N Synthase, Chain"/>
    <property type="match status" value="1"/>
</dbReference>
<dbReference type="GeneID" id="41955384"/>
<name>A0A6P8BLZ7_PYRGI</name>
<dbReference type="InterPro" id="IPR027443">
    <property type="entry name" value="IPNS-like_sf"/>
</dbReference>